<feature type="region of interest" description="Disordered" evidence="1">
    <location>
        <begin position="114"/>
        <end position="137"/>
    </location>
</feature>
<keyword evidence="3" id="KW-1185">Reference proteome</keyword>
<evidence type="ECO:0000313" key="2">
    <source>
        <dbReference type="EMBL" id="RMZ93926.1"/>
    </source>
</evidence>
<evidence type="ECO:0000256" key="1">
    <source>
        <dbReference type="SAM" id="MobiDB-lite"/>
    </source>
</evidence>
<proteinExistence type="predicted"/>
<feature type="non-terminal residue" evidence="2">
    <location>
        <position position="152"/>
    </location>
</feature>
<reference evidence="2 3" key="1">
    <citation type="journal article" date="2018" name="Sci. Rep.">
        <title>Genomic signatures of local adaptation to the degree of environmental predictability in rotifers.</title>
        <authorList>
            <person name="Franch-Gras L."/>
            <person name="Hahn C."/>
            <person name="Garcia-Roger E.M."/>
            <person name="Carmona M.J."/>
            <person name="Serra M."/>
            <person name="Gomez A."/>
        </authorList>
    </citation>
    <scope>NUCLEOTIDE SEQUENCE [LARGE SCALE GENOMIC DNA]</scope>
    <source>
        <strain evidence="2">HYR1</strain>
    </source>
</reference>
<dbReference type="EMBL" id="REGN01013438">
    <property type="protein sequence ID" value="RMZ93926.1"/>
    <property type="molecule type" value="Genomic_DNA"/>
</dbReference>
<organism evidence="2 3">
    <name type="scientific">Brachionus plicatilis</name>
    <name type="common">Marine rotifer</name>
    <name type="synonym">Brachionus muelleri</name>
    <dbReference type="NCBI Taxonomy" id="10195"/>
    <lineage>
        <taxon>Eukaryota</taxon>
        <taxon>Metazoa</taxon>
        <taxon>Spiralia</taxon>
        <taxon>Gnathifera</taxon>
        <taxon>Rotifera</taxon>
        <taxon>Eurotatoria</taxon>
        <taxon>Monogononta</taxon>
        <taxon>Pseudotrocha</taxon>
        <taxon>Ploima</taxon>
        <taxon>Brachionidae</taxon>
        <taxon>Brachionus</taxon>
    </lineage>
</organism>
<evidence type="ECO:0000313" key="3">
    <source>
        <dbReference type="Proteomes" id="UP000276133"/>
    </source>
</evidence>
<feature type="non-terminal residue" evidence="2">
    <location>
        <position position="1"/>
    </location>
</feature>
<sequence length="152" mass="18001">KNIEENQHSTLEKLYYRVYREKNLIKNNFERISKTSFDKRERIDSSKRKTAMDINGKIPLVKTFMRTNERNSASKQKLNRKPNLKSEAISKIKKENETIRALYQDIETLSLSDSISDDEERDGKKAPQSIELLNDKPIQKSDFLQRNYDFQL</sequence>
<comment type="caution">
    <text evidence="2">The sequence shown here is derived from an EMBL/GenBank/DDBJ whole genome shotgun (WGS) entry which is preliminary data.</text>
</comment>
<name>A0A3M7P4C5_BRAPC</name>
<accession>A0A3M7P4C5</accession>
<gene>
    <name evidence="2" type="ORF">BpHYR1_037674</name>
</gene>
<dbReference type="Proteomes" id="UP000276133">
    <property type="component" value="Unassembled WGS sequence"/>
</dbReference>
<dbReference type="AlphaFoldDB" id="A0A3M7P4C5"/>
<protein>
    <submittedName>
        <fullName evidence="2">Uncharacterized protein</fullName>
    </submittedName>
</protein>